<dbReference type="InterPro" id="IPR050314">
    <property type="entry name" value="Glycosyl_Hydrlase_18"/>
</dbReference>
<dbReference type="PANTHER" id="PTHR11177">
    <property type="entry name" value="CHITINASE"/>
    <property type="match status" value="1"/>
</dbReference>
<dbReference type="GO" id="GO:0005576">
    <property type="term" value="C:extracellular region"/>
    <property type="evidence" value="ECO:0007669"/>
    <property type="project" value="TreeGrafter"/>
</dbReference>
<dbReference type="GO" id="GO:0005975">
    <property type="term" value="P:carbohydrate metabolic process"/>
    <property type="evidence" value="ECO:0007669"/>
    <property type="project" value="InterPro"/>
</dbReference>
<dbReference type="SUPFAM" id="SSF51445">
    <property type="entry name" value="(Trans)glycosidases"/>
    <property type="match status" value="1"/>
</dbReference>
<protein>
    <recommendedName>
        <fullName evidence="1">GH18 domain-containing protein</fullName>
    </recommendedName>
</protein>
<dbReference type="InterPro" id="IPR001223">
    <property type="entry name" value="Glyco_hydro18_cat"/>
</dbReference>
<dbReference type="AlphaFoldDB" id="A0A7R9INS9"/>
<sequence length="90" mass="10200">MKVTGRQICKSQLEDDYWTIDWDDEAEVPFASRGSLWVAYDDPESIAEKAQYVLDMELGGAMVWSIDMDDFKGNCGDKNVLLQKINGYLG</sequence>
<dbReference type="Pfam" id="PF00704">
    <property type="entry name" value="Glyco_hydro_18"/>
    <property type="match status" value="1"/>
</dbReference>
<proteinExistence type="predicted"/>
<accession>A0A7R9INS9</accession>
<name>A0A7R9INS9_9NEOP</name>
<evidence type="ECO:0000259" key="1">
    <source>
        <dbReference type="PROSITE" id="PS51910"/>
    </source>
</evidence>
<gene>
    <name evidence="2" type="ORF">TTEB3V08_LOCUS9692</name>
</gene>
<dbReference type="Gene3D" id="3.10.50.10">
    <property type="match status" value="1"/>
</dbReference>
<dbReference type="InterPro" id="IPR017853">
    <property type="entry name" value="GH"/>
</dbReference>
<feature type="domain" description="GH18" evidence="1">
    <location>
        <begin position="1"/>
        <end position="90"/>
    </location>
</feature>
<dbReference type="PROSITE" id="PS51910">
    <property type="entry name" value="GH18_2"/>
    <property type="match status" value="1"/>
</dbReference>
<dbReference type="GO" id="GO:0004568">
    <property type="term" value="F:chitinase activity"/>
    <property type="evidence" value="ECO:0007669"/>
    <property type="project" value="TreeGrafter"/>
</dbReference>
<dbReference type="PANTHER" id="PTHR11177:SF360">
    <property type="entry name" value="CHITINASE 4-RELATED"/>
    <property type="match status" value="1"/>
</dbReference>
<dbReference type="Gene3D" id="3.20.20.80">
    <property type="entry name" value="Glycosidases"/>
    <property type="match status" value="1"/>
</dbReference>
<dbReference type="InterPro" id="IPR029070">
    <property type="entry name" value="Chitinase_insertion_sf"/>
</dbReference>
<dbReference type="GO" id="GO:0008061">
    <property type="term" value="F:chitin binding"/>
    <property type="evidence" value="ECO:0007669"/>
    <property type="project" value="TreeGrafter"/>
</dbReference>
<evidence type="ECO:0000313" key="2">
    <source>
        <dbReference type="EMBL" id="CAD7461789.1"/>
    </source>
</evidence>
<reference evidence="2" key="1">
    <citation type="submission" date="2020-11" db="EMBL/GenBank/DDBJ databases">
        <authorList>
            <person name="Tran Van P."/>
        </authorList>
    </citation>
    <scope>NUCLEOTIDE SEQUENCE</scope>
</reference>
<dbReference type="EMBL" id="OE005215">
    <property type="protein sequence ID" value="CAD7461789.1"/>
    <property type="molecule type" value="Genomic_DNA"/>
</dbReference>
<organism evidence="2">
    <name type="scientific">Timema tahoe</name>
    <dbReference type="NCBI Taxonomy" id="61484"/>
    <lineage>
        <taxon>Eukaryota</taxon>
        <taxon>Metazoa</taxon>
        <taxon>Ecdysozoa</taxon>
        <taxon>Arthropoda</taxon>
        <taxon>Hexapoda</taxon>
        <taxon>Insecta</taxon>
        <taxon>Pterygota</taxon>
        <taxon>Neoptera</taxon>
        <taxon>Polyneoptera</taxon>
        <taxon>Phasmatodea</taxon>
        <taxon>Timematodea</taxon>
        <taxon>Timematoidea</taxon>
        <taxon>Timematidae</taxon>
        <taxon>Timema</taxon>
    </lineage>
</organism>
<dbReference type="GO" id="GO:0006032">
    <property type="term" value="P:chitin catabolic process"/>
    <property type="evidence" value="ECO:0007669"/>
    <property type="project" value="TreeGrafter"/>
</dbReference>